<dbReference type="Proteomes" id="UP000187486">
    <property type="component" value="Unassembled WGS sequence"/>
</dbReference>
<organism evidence="1 2">
    <name type="scientific">Amycolatopsis coloradensis</name>
    <dbReference type="NCBI Taxonomy" id="76021"/>
    <lineage>
        <taxon>Bacteria</taxon>
        <taxon>Bacillati</taxon>
        <taxon>Actinomycetota</taxon>
        <taxon>Actinomycetes</taxon>
        <taxon>Pseudonocardiales</taxon>
        <taxon>Pseudonocardiaceae</taxon>
        <taxon>Amycolatopsis</taxon>
    </lineage>
</organism>
<comment type="caution">
    <text evidence="1">The sequence shown here is derived from an EMBL/GenBank/DDBJ whole genome shotgun (WGS) entry which is preliminary data.</text>
</comment>
<dbReference type="STRING" id="76021.BS329_12375"/>
<sequence length="60" mass="6601">MRGINRLEPAALKVRGLPNSHVRGPRVSDCRFDGVANTENALKHVDDLCFENTTINGEPV</sequence>
<name>A0A1R0KX09_9PSEU</name>
<reference evidence="1 2" key="1">
    <citation type="submission" date="2016-01" db="EMBL/GenBank/DDBJ databases">
        <title>Amycolatopsis coloradensis genome sequencing and assembly.</title>
        <authorList>
            <person name="Mayilraj S."/>
        </authorList>
    </citation>
    <scope>NUCLEOTIDE SEQUENCE [LARGE SCALE GENOMIC DNA]</scope>
    <source>
        <strain evidence="1 2">DSM 44225</strain>
    </source>
</reference>
<dbReference type="EMBL" id="MQUQ01000005">
    <property type="protein sequence ID" value="OLZ53561.1"/>
    <property type="molecule type" value="Genomic_DNA"/>
</dbReference>
<gene>
    <name evidence="1" type="ORF">BS329_12375</name>
</gene>
<proteinExistence type="predicted"/>
<dbReference type="AlphaFoldDB" id="A0A1R0KX09"/>
<evidence type="ECO:0000313" key="1">
    <source>
        <dbReference type="EMBL" id="OLZ53561.1"/>
    </source>
</evidence>
<evidence type="ECO:0000313" key="2">
    <source>
        <dbReference type="Proteomes" id="UP000187486"/>
    </source>
</evidence>
<keyword evidence="2" id="KW-1185">Reference proteome</keyword>
<accession>A0A1R0KX09</accession>
<protein>
    <submittedName>
        <fullName evidence="1">Uncharacterized protein</fullName>
    </submittedName>
</protein>